<evidence type="ECO:0000313" key="1">
    <source>
        <dbReference type="EMBL" id="MCM0622897.1"/>
    </source>
</evidence>
<proteinExistence type="predicted"/>
<protein>
    <submittedName>
        <fullName evidence="1">Uncharacterized protein</fullName>
    </submittedName>
</protein>
<gene>
    <name evidence="1" type="ORF">M8330_21670</name>
</gene>
<comment type="caution">
    <text evidence="1">The sequence shown here is derived from an EMBL/GenBank/DDBJ whole genome shotgun (WGS) entry which is preliminary data.</text>
</comment>
<name>A0A9X2IH03_9ACTN</name>
<evidence type="ECO:0000313" key="2">
    <source>
        <dbReference type="Proteomes" id="UP001139485"/>
    </source>
</evidence>
<reference evidence="1" key="1">
    <citation type="submission" date="2022-05" db="EMBL/GenBank/DDBJ databases">
        <authorList>
            <person name="Tuo L."/>
        </authorList>
    </citation>
    <scope>NUCLEOTIDE SEQUENCE</scope>
    <source>
        <strain evidence="1">BSK12Z-4</strain>
    </source>
</reference>
<sequence>MRSRARRWYGDGTRAMNDRAADHHDRAGEWDDAATHWSLVEHLMDEYDGWAIATTMDGLDYYRPLPVPTTTLIWHKPNGHAGEGRVLATVEAVVLRIPEGRRGRRRGEPQVQPILVAGVQPGFPGRKPEAWTRWVLDGLGYDADLDVVDDLFPGSGAVTDVLCAPTLALAGSASVRP</sequence>
<dbReference type="EMBL" id="JAMOIL010000074">
    <property type="protein sequence ID" value="MCM0622897.1"/>
    <property type="molecule type" value="Genomic_DNA"/>
</dbReference>
<dbReference type="Proteomes" id="UP001139485">
    <property type="component" value="Unassembled WGS sequence"/>
</dbReference>
<organism evidence="1 2">
    <name type="scientific">Nocardioides bruguierae</name>
    <dbReference type="NCBI Taxonomy" id="2945102"/>
    <lineage>
        <taxon>Bacteria</taxon>
        <taxon>Bacillati</taxon>
        <taxon>Actinomycetota</taxon>
        <taxon>Actinomycetes</taxon>
        <taxon>Propionibacteriales</taxon>
        <taxon>Nocardioidaceae</taxon>
        <taxon>Nocardioides</taxon>
    </lineage>
</organism>
<feature type="non-terminal residue" evidence="1">
    <location>
        <position position="177"/>
    </location>
</feature>
<dbReference type="AlphaFoldDB" id="A0A9X2IH03"/>
<dbReference type="RefSeq" id="WP_250829043.1">
    <property type="nucleotide sequence ID" value="NZ_JAMOIL010000074.1"/>
</dbReference>
<keyword evidence="2" id="KW-1185">Reference proteome</keyword>
<accession>A0A9X2IH03</accession>